<feature type="compositionally biased region" description="Polar residues" evidence="1">
    <location>
        <begin position="463"/>
        <end position="483"/>
    </location>
</feature>
<keyword evidence="6" id="KW-1185">Reference proteome</keyword>
<evidence type="ECO:0000313" key="5">
    <source>
        <dbReference type="EMBL" id="KAA1105453.1"/>
    </source>
</evidence>
<reference evidence="6 7" key="1">
    <citation type="submission" date="2019-05" db="EMBL/GenBank/DDBJ databases">
        <title>Emergence of the Ug99 lineage of the wheat stem rust pathogen through somatic hybridization.</title>
        <authorList>
            <person name="Li F."/>
            <person name="Upadhyaya N.M."/>
            <person name="Sperschneider J."/>
            <person name="Matny O."/>
            <person name="Nguyen-Phuc H."/>
            <person name="Mago R."/>
            <person name="Raley C."/>
            <person name="Miller M.E."/>
            <person name="Silverstein K.A.T."/>
            <person name="Henningsen E."/>
            <person name="Hirsch C.D."/>
            <person name="Visser B."/>
            <person name="Pretorius Z.A."/>
            <person name="Steffenson B.J."/>
            <person name="Schwessinger B."/>
            <person name="Dodds P.N."/>
            <person name="Figueroa M."/>
        </authorList>
    </citation>
    <scope>NUCLEOTIDE SEQUENCE [LARGE SCALE GENOMIC DNA]</scope>
    <source>
        <strain evidence="5">21-0</strain>
        <strain evidence="4 7">Ug99</strain>
    </source>
</reference>
<feature type="compositionally biased region" description="Basic and acidic residues" evidence="1">
    <location>
        <begin position="240"/>
        <end position="331"/>
    </location>
</feature>
<organism evidence="5 6">
    <name type="scientific">Puccinia graminis f. sp. tritici</name>
    <dbReference type="NCBI Taxonomy" id="56615"/>
    <lineage>
        <taxon>Eukaryota</taxon>
        <taxon>Fungi</taxon>
        <taxon>Dikarya</taxon>
        <taxon>Basidiomycota</taxon>
        <taxon>Pucciniomycotina</taxon>
        <taxon>Pucciniomycetes</taxon>
        <taxon>Pucciniales</taxon>
        <taxon>Pucciniaceae</taxon>
        <taxon>Puccinia</taxon>
    </lineage>
</organism>
<feature type="compositionally biased region" description="Basic and acidic residues" evidence="1">
    <location>
        <begin position="220"/>
        <end position="232"/>
    </location>
</feature>
<dbReference type="OrthoDB" id="2504059at2759"/>
<feature type="compositionally biased region" description="Basic and acidic residues" evidence="1">
    <location>
        <begin position="98"/>
        <end position="111"/>
    </location>
</feature>
<evidence type="ECO:0000256" key="1">
    <source>
        <dbReference type="SAM" id="MobiDB-lite"/>
    </source>
</evidence>
<dbReference type="AlphaFoldDB" id="A0A5B0PX11"/>
<comment type="caution">
    <text evidence="5">The sequence shown here is derived from an EMBL/GenBank/DDBJ whole genome shotgun (WGS) entry which is preliminary data.</text>
</comment>
<feature type="compositionally biased region" description="Polar residues" evidence="1">
    <location>
        <begin position="591"/>
        <end position="610"/>
    </location>
</feature>
<feature type="region of interest" description="Disordered" evidence="1">
    <location>
        <begin position="94"/>
        <end position="493"/>
    </location>
</feature>
<evidence type="ECO:0000313" key="7">
    <source>
        <dbReference type="Proteomes" id="UP000325313"/>
    </source>
</evidence>
<dbReference type="EMBL" id="VSWC01000040">
    <property type="protein sequence ID" value="KAA1105453.1"/>
    <property type="molecule type" value="Genomic_DNA"/>
</dbReference>
<dbReference type="EMBL" id="VDEP01000406">
    <property type="protein sequence ID" value="KAA1088461.1"/>
    <property type="molecule type" value="Genomic_DNA"/>
</dbReference>
<feature type="compositionally biased region" description="Polar residues" evidence="1">
    <location>
        <begin position="130"/>
        <end position="143"/>
    </location>
</feature>
<proteinExistence type="predicted"/>
<keyword evidence="2" id="KW-1133">Transmembrane helix</keyword>
<evidence type="ECO:0000313" key="4">
    <source>
        <dbReference type="EMBL" id="KAA1088461.1"/>
    </source>
</evidence>
<gene>
    <name evidence="5" type="ORF">PGT21_007943</name>
    <name evidence="4" type="ORF">PGTUg99_029569</name>
</gene>
<evidence type="ECO:0000313" key="6">
    <source>
        <dbReference type="Proteomes" id="UP000324748"/>
    </source>
</evidence>
<feature type="compositionally biased region" description="Basic and acidic residues" evidence="1">
    <location>
        <begin position="146"/>
        <end position="156"/>
    </location>
</feature>
<sequence length="677" mass="72640">MPPRLVFFLACRLLTCSTLLHVGFSSPIQNVQVVPLANNGEAISSVVLPSGTSSSKSKIALESGTNGKPVSLIEKGDKGLDNKTIPLDFSTSSSRLVNAEKDSSTSPEKKTNVTNGTQDQIVKLIERPSNGKSFFADQTTTAPTPKPEESLVDKKKTNPTGLGGEPQHKENSGESTAVKLLSEKPLVTSPSSDDEKEKKTAEGKVPIEPKGDSLASRLSSAEKEDPLPKKPPTEGFPPKPTDDPKAPKDPKTAGEKIKSDESKAPIEPKPKEAVPGKKDGGEGSKKPDVTEVNKGQLRKDPKVEPPKPKETSLLEKDLKPLSEKPTSKDETQGSPVLLSLGQKTEDETKEPEFQAGLAEKKMGTDKDSRPQNDAEGVNKKKKADGQGKETPKEDSEIKPPTSLPTVDSAKDLGPEPAPKAPPPLPPKSTVPPPPPLGKGTAEPDPPVTKDSFPEAQSMRLAGNTANTLSVVKEGSTSTANQDSGGPKDKEGEDKSMSKLIYIGAGGVGLLILLVIIIIFARKKQKKEKQSPDGEKSWGVQSEVPIEFGSGQGASQITTPLSPPMSLNGKSQRGIPVALPTPRGDEDLSGGKSFSRQLRYSNGSERNNSTRYESDYGRDVYGQDSFSAYNESDFYDNSRYKGSRDPEPRGRVDSFPIQRSTGQMSPRSERGRFPYNRR</sequence>
<name>A0A5B0PX11_PUCGR</name>
<feature type="compositionally biased region" description="Pro residues" evidence="1">
    <location>
        <begin position="415"/>
        <end position="436"/>
    </location>
</feature>
<feature type="compositionally biased region" description="Polar residues" evidence="1">
    <location>
        <begin position="656"/>
        <end position="665"/>
    </location>
</feature>
<feature type="signal peptide" evidence="3">
    <location>
        <begin position="1"/>
        <end position="25"/>
    </location>
</feature>
<accession>A0A5B0PX11</accession>
<evidence type="ECO:0000256" key="2">
    <source>
        <dbReference type="SAM" id="Phobius"/>
    </source>
</evidence>
<feature type="transmembrane region" description="Helical" evidence="2">
    <location>
        <begin position="499"/>
        <end position="520"/>
    </location>
</feature>
<keyword evidence="2" id="KW-0472">Membrane</keyword>
<feature type="region of interest" description="Disordered" evidence="1">
    <location>
        <begin position="50"/>
        <end position="77"/>
    </location>
</feature>
<dbReference type="Proteomes" id="UP000325313">
    <property type="component" value="Unassembled WGS sequence"/>
</dbReference>
<feature type="compositionally biased region" description="Basic and acidic residues" evidence="1">
    <location>
        <begin position="343"/>
        <end position="397"/>
    </location>
</feature>
<protein>
    <submittedName>
        <fullName evidence="5">Uncharacterized protein</fullName>
    </submittedName>
</protein>
<feature type="region of interest" description="Disordered" evidence="1">
    <location>
        <begin position="549"/>
        <end position="677"/>
    </location>
</feature>
<keyword evidence="3" id="KW-0732">Signal</keyword>
<feature type="compositionally biased region" description="Basic and acidic residues" evidence="1">
    <location>
        <begin position="635"/>
        <end position="651"/>
    </location>
</feature>
<evidence type="ECO:0000256" key="3">
    <source>
        <dbReference type="SAM" id="SignalP"/>
    </source>
</evidence>
<feature type="chain" id="PRO_5036137868" evidence="3">
    <location>
        <begin position="26"/>
        <end position="677"/>
    </location>
</feature>
<keyword evidence="2" id="KW-0812">Transmembrane</keyword>
<feature type="compositionally biased region" description="Basic and acidic residues" evidence="1">
    <location>
        <begin position="193"/>
        <end position="211"/>
    </location>
</feature>
<dbReference type="Proteomes" id="UP000324748">
    <property type="component" value="Unassembled WGS sequence"/>
</dbReference>